<sequence length="58" mass="6470">MNHRARYILVLIRSQCNAPCILVGIGPVHVLREFIISSYKPYPFTHCADGSSETPPLS</sequence>
<reference evidence="1" key="2">
    <citation type="submission" date="2020-06" db="EMBL/GenBank/DDBJ databases">
        <title>Helianthus annuus Genome sequencing and assembly Release 2.</title>
        <authorList>
            <person name="Gouzy J."/>
            <person name="Langlade N."/>
            <person name="Munos S."/>
        </authorList>
    </citation>
    <scope>NUCLEOTIDE SEQUENCE</scope>
    <source>
        <tissue evidence="1">Leaves</tissue>
    </source>
</reference>
<name>A0A9K3JLI7_HELAN</name>
<protein>
    <submittedName>
        <fullName evidence="1">Uncharacterized protein</fullName>
    </submittedName>
</protein>
<dbReference type="AlphaFoldDB" id="A0A9K3JLI7"/>
<dbReference type="Proteomes" id="UP000215914">
    <property type="component" value="Unassembled WGS sequence"/>
</dbReference>
<keyword evidence="2" id="KW-1185">Reference proteome</keyword>
<evidence type="ECO:0000313" key="2">
    <source>
        <dbReference type="Proteomes" id="UP000215914"/>
    </source>
</evidence>
<dbReference type="Gramene" id="mRNA:HanXRQr2_Chr02g0051651">
    <property type="protein sequence ID" value="mRNA:HanXRQr2_Chr02g0051651"/>
    <property type="gene ID" value="HanXRQr2_Chr02g0051651"/>
</dbReference>
<proteinExistence type="predicted"/>
<accession>A0A9K3JLI7</accession>
<organism evidence="1 2">
    <name type="scientific">Helianthus annuus</name>
    <name type="common">Common sunflower</name>
    <dbReference type="NCBI Taxonomy" id="4232"/>
    <lineage>
        <taxon>Eukaryota</taxon>
        <taxon>Viridiplantae</taxon>
        <taxon>Streptophyta</taxon>
        <taxon>Embryophyta</taxon>
        <taxon>Tracheophyta</taxon>
        <taxon>Spermatophyta</taxon>
        <taxon>Magnoliopsida</taxon>
        <taxon>eudicotyledons</taxon>
        <taxon>Gunneridae</taxon>
        <taxon>Pentapetalae</taxon>
        <taxon>asterids</taxon>
        <taxon>campanulids</taxon>
        <taxon>Asterales</taxon>
        <taxon>Asteraceae</taxon>
        <taxon>Asteroideae</taxon>
        <taxon>Heliantheae alliance</taxon>
        <taxon>Heliantheae</taxon>
        <taxon>Helianthus</taxon>
    </lineage>
</organism>
<dbReference type="EMBL" id="MNCJ02000317">
    <property type="protein sequence ID" value="KAF5817321.1"/>
    <property type="molecule type" value="Genomic_DNA"/>
</dbReference>
<reference evidence="1" key="1">
    <citation type="journal article" date="2017" name="Nature">
        <title>The sunflower genome provides insights into oil metabolism, flowering and Asterid evolution.</title>
        <authorList>
            <person name="Badouin H."/>
            <person name="Gouzy J."/>
            <person name="Grassa C.J."/>
            <person name="Murat F."/>
            <person name="Staton S.E."/>
            <person name="Cottret L."/>
            <person name="Lelandais-Briere C."/>
            <person name="Owens G.L."/>
            <person name="Carrere S."/>
            <person name="Mayjonade B."/>
            <person name="Legrand L."/>
            <person name="Gill N."/>
            <person name="Kane N.C."/>
            <person name="Bowers J.E."/>
            <person name="Hubner S."/>
            <person name="Bellec A."/>
            <person name="Berard A."/>
            <person name="Berges H."/>
            <person name="Blanchet N."/>
            <person name="Boniface M.C."/>
            <person name="Brunel D."/>
            <person name="Catrice O."/>
            <person name="Chaidir N."/>
            <person name="Claudel C."/>
            <person name="Donnadieu C."/>
            <person name="Faraut T."/>
            <person name="Fievet G."/>
            <person name="Helmstetter N."/>
            <person name="King M."/>
            <person name="Knapp S.J."/>
            <person name="Lai Z."/>
            <person name="Le Paslier M.C."/>
            <person name="Lippi Y."/>
            <person name="Lorenzon L."/>
            <person name="Mandel J.R."/>
            <person name="Marage G."/>
            <person name="Marchand G."/>
            <person name="Marquand E."/>
            <person name="Bret-Mestries E."/>
            <person name="Morien E."/>
            <person name="Nambeesan S."/>
            <person name="Nguyen T."/>
            <person name="Pegot-Espagnet P."/>
            <person name="Pouilly N."/>
            <person name="Raftis F."/>
            <person name="Sallet E."/>
            <person name="Schiex T."/>
            <person name="Thomas J."/>
            <person name="Vandecasteele C."/>
            <person name="Vares D."/>
            <person name="Vear F."/>
            <person name="Vautrin S."/>
            <person name="Crespi M."/>
            <person name="Mangin B."/>
            <person name="Burke J.M."/>
            <person name="Salse J."/>
            <person name="Munos S."/>
            <person name="Vincourt P."/>
            <person name="Rieseberg L.H."/>
            <person name="Langlade N.B."/>
        </authorList>
    </citation>
    <scope>NUCLEOTIDE SEQUENCE</scope>
    <source>
        <tissue evidence="1">Leaves</tissue>
    </source>
</reference>
<gene>
    <name evidence="1" type="ORF">HanXRQr2_Chr02g0051651</name>
</gene>
<evidence type="ECO:0000313" key="1">
    <source>
        <dbReference type="EMBL" id="KAF5817321.1"/>
    </source>
</evidence>
<comment type="caution">
    <text evidence="1">The sequence shown here is derived from an EMBL/GenBank/DDBJ whole genome shotgun (WGS) entry which is preliminary data.</text>
</comment>